<sequence>MGDEIRHVDFFWENPNGEFWCRSLRFVKIHNDECYVIHEEVCAAFGFEPHSGLALSKAKQNDFQTDEDLYLVDPSCAYIVYGCLPDEDSQAVETEETRQLSPTPTVINLIDSPVTPSPNTAASPQDSPGSVIETPVVNLDETAFKYAETFSPGTHTCSSLDKKSKQTPTEETNAAINEALPGFGELSTEKLRIGATANVFNKMLTGQENTTLDDVLNIAEAVQDERTLKDVVRGIKSSKYVPHKEQDVEVKQLKRRLEELGLRALLFDKAPLLYFVCPLDIPWSPAKVMLLMDRHLGKPPFKGQYAFSDGSHKTQKKRVVEKICAFIPQLGLVKLAVNTLPFGERGDDEKAMWSAVDYACETYAREHEEFKHYLEYFPDGRVGFRPGGFVRDGAGGAWNGLRMNYNKTIENVEARKKERVRDELTGQCLELDCDMHVAKDLGLHCKRLNKQFNAKLFNSLWHAWWKALSPQALLNARDDLVNFVDSQDRKDVHADLRGLYNFYSREGERFLHLFRDPQANLAEALNNKDNVALGTYKSVSESLRLEIISFLTQATKLKYLGEVGHEGRQPRVDSLYQERRANYAAAERANAYSGDIMDQVRAAIVPVITEARRKIVRHKSVFEFRVNPDPLNGALDFFWKPISKLTGEANEAMVLQYLQKASIQSTDRDGVRHSVMTLRPCAYILKTTKGQAQLLKTLFTDPEKLSVLRVEEPTPHYSPQGDDVGVLDRTFKVGAFRTAQRTVVFGHTYEHEPNKIVTCDCKAFQDQLGHRTQGRTLRWCRHICFLLMKGGFVPGHAFYIQFGFTTSEMDLILEALESVTSDRNKQTPREADWSLQNGTSVNVTCAASKSRSGCATAKALNAAQPILPPKDPRVVVQCKRKLLATGEYVPHKCQFCPVKRCVFALMPPHYDISRPPTDGTILVQAGVTVTSELRRKSGGMNFV</sequence>
<evidence type="ECO:0008006" key="4">
    <source>
        <dbReference type="Google" id="ProtNLM"/>
    </source>
</evidence>
<dbReference type="EMBL" id="LGRX02002536">
    <property type="protein sequence ID" value="KAK3284027.1"/>
    <property type="molecule type" value="Genomic_DNA"/>
</dbReference>
<feature type="region of interest" description="Disordered" evidence="1">
    <location>
        <begin position="112"/>
        <end position="131"/>
    </location>
</feature>
<gene>
    <name evidence="2" type="ORF">CYMTET_8308</name>
</gene>
<dbReference type="AlphaFoldDB" id="A0AAE0LG77"/>
<evidence type="ECO:0000313" key="2">
    <source>
        <dbReference type="EMBL" id="KAK3284027.1"/>
    </source>
</evidence>
<accession>A0AAE0LG77</accession>
<evidence type="ECO:0000313" key="3">
    <source>
        <dbReference type="Proteomes" id="UP001190700"/>
    </source>
</evidence>
<keyword evidence="3" id="KW-1185">Reference proteome</keyword>
<protein>
    <recommendedName>
        <fullName evidence="4">SWIM-type domain-containing protein</fullName>
    </recommendedName>
</protein>
<feature type="compositionally biased region" description="Polar residues" evidence="1">
    <location>
        <begin position="117"/>
        <end position="128"/>
    </location>
</feature>
<dbReference type="Proteomes" id="UP001190700">
    <property type="component" value="Unassembled WGS sequence"/>
</dbReference>
<feature type="region of interest" description="Disordered" evidence="1">
    <location>
        <begin position="152"/>
        <end position="171"/>
    </location>
</feature>
<comment type="caution">
    <text evidence="2">The sequence shown here is derived from an EMBL/GenBank/DDBJ whole genome shotgun (WGS) entry which is preliminary data.</text>
</comment>
<reference evidence="2 3" key="1">
    <citation type="journal article" date="2015" name="Genome Biol. Evol.">
        <title>Comparative Genomics of a Bacterivorous Green Alga Reveals Evolutionary Causalities and Consequences of Phago-Mixotrophic Mode of Nutrition.</title>
        <authorList>
            <person name="Burns J.A."/>
            <person name="Paasch A."/>
            <person name="Narechania A."/>
            <person name="Kim E."/>
        </authorList>
    </citation>
    <scope>NUCLEOTIDE SEQUENCE [LARGE SCALE GENOMIC DNA]</scope>
    <source>
        <strain evidence="2 3">PLY_AMNH</strain>
    </source>
</reference>
<name>A0AAE0LG77_9CHLO</name>
<evidence type="ECO:0000256" key="1">
    <source>
        <dbReference type="SAM" id="MobiDB-lite"/>
    </source>
</evidence>
<organism evidence="2 3">
    <name type="scientific">Cymbomonas tetramitiformis</name>
    <dbReference type="NCBI Taxonomy" id="36881"/>
    <lineage>
        <taxon>Eukaryota</taxon>
        <taxon>Viridiplantae</taxon>
        <taxon>Chlorophyta</taxon>
        <taxon>Pyramimonadophyceae</taxon>
        <taxon>Pyramimonadales</taxon>
        <taxon>Pyramimonadaceae</taxon>
        <taxon>Cymbomonas</taxon>
    </lineage>
</organism>
<proteinExistence type="predicted"/>